<evidence type="ECO:0000313" key="2">
    <source>
        <dbReference type="Proteomes" id="UP000782117"/>
    </source>
</evidence>
<accession>A0ABS2F3Z8</accession>
<dbReference type="SUPFAM" id="SSF48208">
    <property type="entry name" value="Six-hairpin glycosidases"/>
    <property type="match status" value="1"/>
</dbReference>
<evidence type="ECO:0000313" key="1">
    <source>
        <dbReference type="EMBL" id="MBM6804957.1"/>
    </source>
</evidence>
<name>A0ABS2F3Z8_9BACE</name>
<dbReference type="InterPro" id="IPR053169">
    <property type="entry name" value="MUG_Protein"/>
</dbReference>
<dbReference type="InterPro" id="IPR014512">
    <property type="entry name" value="O_gly_hydro"/>
</dbReference>
<reference evidence="1 2" key="1">
    <citation type="journal article" date="2021" name="Sci. Rep.">
        <title>The distribution of antibiotic resistance genes in chicken gut microbiota commensals.</title>
        <authorList>
            <person name="Juricova H."/>
            <person name="Matiasovicova J."/>
            <person name="Kubasova T."/>
            <person name="Cejkova D."/>
            <person name="Rychlik I."/>
        </authorList>
    </citation>
    <scope>NUCLEOTIDE SEQUENCE [LARGE SCALE GENOMIC DNA]</scope>
    <source>
        <strain evidence="1 2">An768</strain>
    </source>
</reference>
<dbReference type="PANTHER" id="PTHR47791">
    <property type="entry name" value="MEIOTICALLY UP-REGULATED GENE 191 PROTEIN"/>
    <property type="match status" value="1"/>
</dbReference>
<dbReference type="RefSeq" id="WP_204498576.1">
    <property type="nucleotide sequence ID" value="NZ_JACJKJ010000001.1"/>
</dbReference>
<dbReference type="InterPro" id="IPR008928">
    <property type="entry name" value="6-hairpin_glycosidase_sf"/>
</dbReference>
<organism evidence="1 2">
    <name type="scientific">Bacteroides caecicola</name>
    <dbReference type="NCBI Taxonomy" id="1462569"/>
    <lineage>
        <taxon>Bacteria</taxon>
        <taxon>Pseudomonadati</taxon>
        <taxon>Bacteroidota</taxon>
        <taxon>Bacteroidia</taxon>
        <taxon>Bacteroidales</taxon>
        <taxon>Bacteroidaceae</taxon>
        <taxon>Bacteroides</taxon>
    </lineage>
</organism>
<gene>
    <name evidence="1" type="ORF">H6A24_00290</name>
</gene>
<comment type="caution">
    <text evidence="1">The sequence shown here is derived from an EMBL/GenBank/DDBJ whole genome shotgun (WGS) entry which is preliminary data.</text>
</comment>
<dbReference type="EMBL" id="JACJKJ010000001">
    <property type="protein sequence ID" value="MBM6804957.1"/>
    <property type="molecule type" value="Genomic_DNA"/>
</dbReference>
<sequence>MKKLLYVGFAVASLFTSCKENVEEWHPNGPQTPPPGQEAVDYGARGYEVFNLVQEYYKAGNLYKENFPVQSGDGTYSFLWPYNCLTTGAAFLSDLGYETEYETLIDGLSYYWMDQSAVTAVGGYGSSTNGNTGSADRFFDDNSIVGLSLLEAYERLNDSKYLEQAGKVVDFLKSGEDNLFGGGLWWNESLKNVSGNESSNKPTCANGYAVLFLLKYYTVCPKTEKEDVLNFAKRLYDWIKVNLRDNSDYCYWNSMDASGVINKTKWTYNVGVMIQNGVCLYEITGDEAYLNDAKSSAKGSYTAFVRSVSGIGMAYPDHDPWFNTKLLRGYIDLAEYEEEVRSYIDVYADFINYGYDHARTAEGFFYEDWTGKDPKRASQLLMQDAVIESYAVLALYYNEND</sequence>
<keyword evidence="2" id="KW-1185">Reference proteome</keyword>
<dbReference type="InterPro" id="IPR005198">
    <property type="entry name" value="Glyco_hydro_76"/>
</dbReference>
<dbReference type="Proteomes" id="UP000782117">
    <property type="component" value="Unassembled WGS sequence"/>
</dbReference>
<proteinExistence type="predicted"/>
<dbReference type="PROSITE" id="PS51257">
    <property type="entry name" value="PROKAR_LIPOPROTEIN"/>
    <property type="match status" value="1"/>
</dbReference>
<dbReference type="PANTHER" id="PTHR47791:SF4">
    <property type="entry name" value="(PUTATIVE SECRETED PROTEIN)-RELATED"/>
    <property type="match status" value="1"/>
</dbReference>
<dbReference type="Pfam" id="PF03663">
    <property type="entry name" value="Glyco_hydro_76"/>
    <property type="match status" value="1"/>
</dbReference>
<dbReference type="PIRSF" id="PIRSF021505">
    <property type="entry name" value="O_gly_hdrol"/>
    <property type="match status" value="1"/>
</dbReference>
<protein>
    <submittedName>
        <fullName evidence="1">Glycosyltransferase</fullName>
    </submittedName>
</protein>
<dbReference type="Gene3D" id="1.50.10.20">
    <property type="match status" value="1"/>
</dbReference>